<accession>A0A427XKZ8</accession>
<evidence type="ECO:0008006" key="4">
    <source>
        <dbReference type="Google" id="ProtNLM"/>
    </source>
</evidence>
<dbReference type="SUPFAM" id="SSF51197">
    <property type="entry name" value="Clavaminate synthase-like"/>
    <property type="match status" value="1"/>
</dbReference>
<sequence>CTATPTLAPPPSCLRAHQLPPDLGRDEAWHYVPYKPGALVINIGETLEIAHEERLSLVLFNSSVGDLRMAPVASSPLIQREGCIEEQGVYKEFRRLMDAGVPSLPTSNGARSRSPKPPTPPTPSATGSAPTKSSSWQAHAATRVLRCQGAPSV</sequence>
<dbReference type="EMBL" id="RSCD01000043">
    <property type="protein sequence ID" value="RSH79555.1"/>
    <property type="molecule type" value="Genomic_DNA"/>
</dbReference>
<evidence type="ECO:0000313" key="2">
    <source>
        <dbReference type="EMBL" id="RSH79555.1"/>
    </source>
</evidence>
<proteinExistence type="predicted"/>
<evidence type="ECO:0000256" key="1">
    <source>
        <dbReference type="SAM" id="MobiDB-lite"/>
    </source>
</evidence>
<evidence type="ECO:0000313" key="3">
    <source>
        <dbReference type="Proteomes" id="UP000279259"/>
    </source>
</evidence>
<dbReference type="Gene3D" id="2.60.120.330">
    <property type="entry name" value="B-lactam Antibiotic, Isopenicillin N Synthase, Chain"/>
    <property type="match status" value="1"/>
</dbReference>
<dbReference type="AlphaFoldDB" id="A0A427XKZ8"/>
<feature type="compositionally biased region" description="Low complexity" evidence="1">
    <location>
        <begin position="124"/>
        <end position="135"/>
    </location>
</feature>
<keyword evidence="3" id="KW-1185">Reference proteome</keyword>
<reference evidence="2 3" key="1">
    <citation type="submission" date="2018-11" db="EMBL/GenBank/DDBJ databases">
        <title>Genome sequence of Saitozyma podzolica DSM 27192.</title>
        <authorList>
            <person name="Aliyu H."/>
            <person name="Gorte O."/>
            <person name="Ochsenreither K."/>
        </authorList>
    </citation>
    <scope>NUCLEOTIDE SEQUENCE [LARGE SCALE GENOMIC DNA]</scope>
    <source>
        <strain evidence="2 3">DSM 27192</strain>
    </source>
</reference>
<protein>
    <recommendedName>
        <fullName evidence="4">Isopenicillin N synthase-like Fe(2+) 2OG dioxygenase domain-containing protein</fullName>
    </recommendedName>
</protein>
<organism evidence="2 3">
    <name type="scientific">Saitozyma podzolica</name>
    <dbReference type="NCBI Taxonomy" id="1890683"/>
    <lineage>
        <taxon>Eukaryota</taxon>
        <taxon>Fungi</taxon>
        <taxon>Dikarya</taxon>
        <taxon>Basidiomycota</taxon>
        <taxon>Agaricomycotina</taxon>
        <taxon>Tremellomycetes</taxon>
        <taxon>Tremellales</taxon>
        <taxon>Trimorphomycetaceae</taxon>
        <taxon>Saitozyma</taxon>
    </lineage>
</organism>
<gene>
    <name evidence="2" type="ORF">EHS25_007967</name>
</gene>
<dbReference type="OrthoDB" id="406156at2759"/>
<dbReference type="InterPro" id="IPR027443">
    <property type="entry name" value="IPNS-like_sf"/>
</dbReference>
<comment type="caution">
    <text evidence="2">The sequence shown here is derived from an EMBL/GenBank/DDBJ whole genome shotgun (WGS) entry which is preliminary data.</text>
</comment>
<feature type="region of interest" description="Disordered" evidence="1">
    <location>
        <begin position="100"/>
        <end position="140"/>
    </location>
</feature>
<dbReference type="Proteomes" id="UP000279259">
    <property type="component" value="Unassembled WGS sequence"/>
</dbReference>
<feature type="non-terminal residue" evidence="2">
    <location>
        <position position="1"/>
    </location>
</feature>
<name>A0A427XKZ8_9TREE</name>